<reference evidence="2" key="1">
    <citation type="journal article" date="2022" name="Mol. Ecol. Resour.">
        <title>The genomes of chicory, endive, great burdock and yacon provide insights into Asteraceae palaeo-polyploidization history and plant inulin production.</title>
        <authorList>
            <person name="Fan W."/>
            <person name="Wang S."/>
            <person name="Wang H."/>
            <person name="Wang A."/>
            <person name="Jiang F."/>
            <person name="Liu H."/>
            <person name="Zhao H."/>
            <person name="Xu D."/>
            <person name="Zhang Y."/>
        </authorList>
    </citation>
    <scope>NUCLEOTIDE SEQUENCE [LARGE SCALE GENOMIC DNA]</scope>
    <source>
        <strain evidence="2">cv. Niubang</strain>
    </source>
</reference>
<organism evidence="1 2">
    <name type="scientific">Arctium lappa</name>
    <name type="common">Greater burdock</name>
    <name type="synonym">Lappa major</name>
    <dbReference type="NCBI Taxonomy" id="4217"/>
    <lineage>
        <taxon>Eukaryota</taxon>
        <taxon>Viridiplantae</taxon>
        <taxon>Streptophyta</taxon>
        <taxon>Embryophyta</taxon>
        <taxon>Tracheophyta</taxon>
        <taxon>Spermatophyta</taxon>
        <taxon>Magnoliopsida</taxon>
        <taxon>eudicotyledons</taxon>
        <taxon>Gunneridae</taxon>
        <taxon>Pentapetalae</taxon>
        <taxon>asterids</taxon>
        <taxon>campanulids</taxon>
        <taxon>Asterales</taxon>
        <taxon>Asteraceae</taxon>
        <taxon>Carduoideae</taxon>
        <taxon>Cardueae</taxon>
        <taxon>Arctiinae</taxon>
        <taxon>Arctium</taxon>
    </lineage>
</organism>
<evidence type="ECO:0000313" key="2">
    <source>
        <dbReference type="Proteomes" id="UP001055879"/>
    </source>
</evidence>
<keyword evidence="2" id="KW-1185">Reference proteome</keyword>
<accession>A0ACB9C546</accession>
<dbReference type="EMBL" id="CM042051">
    <property type="protein sequence ID" value="KAI3729419.1"/>
    <property type="molecule type" value="Genomic_DNA"/>
</dbReference>
<reference evidence="1 2" key="2">
    <citation type="journal article" date="2022" name="Mol. Ecol. Resour.">
        <title>The genomes of chicory, endive, great burdock and yacon provide insights into Asteraceae paleo-polyploidization history and plant inulin production.</title>
        <authorList>
            <person name="Fan W."/>
            <person name="Wang S."/>
            <person name="Wang H."/>
            <person name="Wang A."/>
            <person name="Jiang F."/>
            <person name="Liu H."/>
            <person name="Zhao H."/>
            <person name="Xu D."/>
            <person name="Zhang Y."/>
        </authorList>
    </citation>
    <scope>NUCLEOTIDE SEQUENCE [LARGE SCALE GENOMIC DNA]</scope>
    <source>
        <strain evidence="2">cv. Niubang</strain>
    </source>
</reference>
<proteinExistence type="predicted"/>
<protein>
    <submittedName>
        <fullName evidence="1">Uncharacterized protein</fullName>
    </submittedName>
</protein>
<dbReference type="Proteomes" id="UP001055879">
    <property type="component" value="Linkage Group LG05"/>
</dbReference>
<comment type="caution">
    <text evidence="1">The sequence shown here is derived from an EMBL/GenBank/DDBJ whole genome shotgun (WGS) entry which is preliminary data.</text>
</comment>
<gene>
    <name evidence="1" type="ORF">L6452_18077</name>
</gene>
<name>A0ACB9C546_ARCLA</name>
<evidence type="ECO:0000313" key="1">
    <source>
        <dbReference type="EMBL" id="KAI3729419.1"/>
    </source>
</evidence>
<sequence>MVVDSVVERELSPVDLGGASRRRRERGLVRRGSCLNIYYFLSIRTYHDGIKVEGGWDSSEKGMVVESPERDGEFVGGGLGHASRFQEETEVLLTLSKAVGGNIVL</sequence>